<reference evidence="2" key="1">
    <citation type="submission" date="2023-10" db="EMBL/GenBank/DDBJ databases">
        <authorList>
            <person name="Chen Y."/>
            <person name="Shah S."/>
            <person name="Dougan E. K."/>
            <person name="Thang M."/>
            <person name="Chan C."/>
        </authorList>
    </citation>
    <scope>NUCLEOTIDE SEQUENCE [LARGE SCALE GENOMIC DNA]</scope>
</reference>
<feature type="domain" description="Protein kinase" evidence="1">
    <location>
        <begin position="1"/>
        <end position="107"/>
    </location>
</feature>
<dbReference type="InterPro" id="IPR051681">
    <property type="entry name" value="Ser/Thr_Kinases-Pseudokinases"/>
</dbReference>
<dbReference type="SUPFAM" id="SSF56112">
    <property type="entry name" value="Protein kinase-like (PK-like)"/>
    <property type="match status" value="1"/>
</dbReference>
<dbReference type="InterPro" id="IPR011009">
    <property type="entry name" value="Kinase-like_dom_sf"/>
</dbReference>
<evidence type="ECO:0000313" key="3">
    <source>
        <dbReference type="Proteomes" id="UP001189429"/>
    </source>
</evidence>
<keyword evidence="3" id="KW-1185">Reference proteome</keyword>
<dbReference type="InterPro" id="IPR001245">
    <property type="entry name" value="Ser-Thr/Tyr_kinase_cat_dom"/>
</dbReference>
<comment type="caution">
    <text evidence="2">The sequence shown here is derived from an EMBL/GenBank/DDBJ whole genome shotgun (WGS) entry which is preliminary data.</text>
</comment>
<name>A0ABN9SDE3_9DINO</name>
<dbReference type="EMBL" id="CAUYUJ010010635">
    <property type="protein sequence ID" value="CAK0829887.1"/>
    <property type="molecule type" value="Genomic_DNA"/>
</dbReference>
<dbReference type="Gene3D" id="1.10.510.10">
    <property type="entry name" value="Transferase(Phosphotransferase) domain 1"/>
    <property type="match status" value="1"/>
</dbReference>
<dbReference type="Pfam" id="PF07714">
    <property type="entry name" value="PK_Tyr_Ser-Thr"/>
    <property type="match status" value="1"/>
</dbReference>
<accession>A0ABN9SDE3</accession>
<gene>
    <name evidence="2" type="ORF">PCOR1329_LOCUS28682</name>
</gene>
<dbReference type="Proteomes" id="UP001189429">
    <property type="component" value="Unassembled WGS sequence"/>
</dbReference>
<organism evidence="2 3">
    <name type="scientific">Prorocentrum cordatum</name>
    <dbReference type="NCBI Taxonomy" id="2364126"/>
    <lineage>
        <taxon>Eukaryota</taxon>
        <taxon>Sar</taxon>
        <taxon>Alveolata</taxon>
        <taxon>Dinophyceae</taxon>
        <taxon>Prorocentrales</taxon>
        <taxon>Prorocentraceae</taxon>
        <taxon>Prorocentrum</taxon>
    </lineage>
</organism>
<protein>
    <recommendedName>
        <fullName evidence="1">Protein kinase domain-containing protein</fullName>
    </recommendedName>
</protein>
<dbReference type="PANTHER" id="PTHR44329">
    <property type="entry name" value="SERINE/THREONINE-PROTEIN KINASE TNNI3K-RELATED"/>
    <property type="match status" value="1"/>
</dbReference>
<proteinExistence type="predicted"/>
<evidence type="ECO:0000313" key="2">
    <source>
        <dbReference type="EMBL" id="CAK0829887.1"/>
    </source>
</evidence>
<sequence>MFTNQTFVGTVHYVAPEALSINAPKYSAKSDIYSYAVLAWEVSARRIPYKKSEPSVIVAMVRGGNREELKLVPDQELRPFIEKAWHQDPDQRPTSAEILELLQHPSMRMWSALMTT</sequence>
<evidence type="ECO:0000259" key="1">
    <source>
        <dbReference type="PROSITE" id="PS50011"/>
    </source>
</evidence>
<dbReference type="InterPro" id="IPR000719">
    <property type="entry name" value="Prot_kinase_dom"/>
</dbReference>
<dbReference type="PROSITE" id="PS50011">
    <property type="entry name" value="PROTEIN_KINASE_DOM"/>
    <property type="match status" value="1"/>
</dbReference>